<comment type="cofactor">
    <cofactor evidence="1">
        <name>Mg(2+)</name>
        <dbReference type="ChEBI" id="CHEBI:18420"/>
    </cofactor>
</comment>
<name>A0A542SPG7_9MICO</name>
<dbReference type="PANTHER" id="PTHR43046:SF2">
    <property type="entry name" value="8-OXO-DGTP DIPHOSPHATASE-RELATED"/>
    <property type="match status" value="1"/>
</dbReference>
<dbReference type="AlphaFoldDB" id="A0A542SPG7"/>
<dbReference type="Pfam" id="PF00293">
    <property type="entry name" value="NUDIX"/>
    <property type="match status" value="1"/>
</dbReference>
<dbReference type="PANTHER" id="PTHR43046">
    <property type="entry name" value="GDP-MANNOSE MANNOSYL HYDROLASE"/>
    <property type="match status" value="1"/>
</dbReference>
<dbReference type="CDD" id="cd04690">
    <property type="entry name" value="NUDIX_Hydrolase"/>
    <property type="match status" value="1"/>
</dbReference>
<gene>
    <name evidence="4" type="ORF">FB389_0805</name>
</gene>
<protein>
    <submittedName>
        <fullName evidence="4">8-oxo-dGTP pyrophosphatase MutT (NUDIX family)</fullName>
    </submittedName>
</protein>
<evidence type="ECO:0000256" key="2">
    <source>
        <dbReference type="ARBA" id="ARBA00022801"/>
    </source>
</evidence>
<dbReference type="SUPFAM" id="SSF55811">
    <property type="entry name" value="Nudix"/>
    <property type="match status" value="1"/>
</dbReference>
<feature type="domain" description="Nudix hydrolase" evidence="3">
    <location>
        <begin position="20"/>
        <end position="151"/>
    </location>
</feature>
<dbReference type="InterPro" id="IPR000086">
    <property type="entry name" value="NUDIX_hydrolase_dom"/>
</dbReference>
<comment type="caution">
    <text evidence="4">The sequence shown here is derived from an EMBL/GenBank/DDBJ whole genome shotgun (WGS) entry which is preliminary data.</text>
</comment>
<proteinExistence type="predicted"/>
<dbReference type="PROSITE" id="PS51462">
    <property type="entry name" value="NUDIX"/>
    <property type="match status" value="1"/>
</dbReference>
<dbReference type="Gene3D" id="3.90.79.10">
    <property type="entry name" value="Nucleoside Triphosphate Pyrophosphohydrolase"/>
    <property type="match status" value="1"/>
</dbReference>
<sequence>MDRFADPLAVDSVPSPADAGLIKVAAVVLLSEAAALTVRKRSSSLFQLPGGKAERGETWLQTAIRECREETGIELDPRELTYLGRFDATAANEPGMRVESTVYLSRVDRARLSPTPQAEIAELRWTPLGADPADLAPLLATRIFPALIGTQCGDVEL</sequence>
<evidence type="ECO:0000313" key="4">
    <source>
        <dbReference type="EMBL" id="TQK76147.1"/>
    </source>
</evidence>
<keyword evidence="2" id="KW-0378">Hydrolase</keyword>
<dbReference type="EMBL" id="VFNV01000001">
    <property type="protein sequence ID" value="TQK76147.1"/>
    <property type="molecule type" value="Genomic_DNA"/>
</dbReference>
<reference evidence="4 5" key="1">
    <citation type="submission" date="2019-06" db="EMBL/GenBank/DDBJ databases">
        <title>Sequencing the genomes of 1000 actinobacteria strains.</title>
        <authorList>
            <person name="Klenk H.-P."/>
        </authorList>
    </citation>
    <scope>NUCLEOTIDE SEQUENCE [LARGE SCALE GENOMIC DNA]</scope>
    <source>
        <strain evidence="4 5">DSM 10596</strain>
    </source>
</reference>
<dbReference type="OrthoDB" id="9801098at2"/>
<evidence type="ECO:0000313" key="5">
    <source>
        <dbReference type="Proteomes" id="UP000316181"/>
    </source>
</evidence>
<dbReference type="GO" id="GO:0016787">
    <property type="term" value="F:hydrolase activity"/>
    <property type="evidence" value="ECO:0007669"/>
    <property type="project" value="UniProtKB-KW"/>
</dbReference>
<accession>A0A542SPG7</accession>
<evidence type="ECO:0000256" key="1">
    <source>
        <dbReference type="ARBA" id="ARBA00001946"/>
    </source>
</evidence>
<evidence type="ECO:0000259" key="3">
    <source>
        <dbReference type="PROSITE" id="PS51462"/>
    </source>
</evidence>
<dbReference type="InterPro" id="IPR015797">
    <property type="entry name" value="NUDIX_hydrolase-like_dom_sf"/>
</dbReference>
<dbReference type="Proteomes" id="UP000316181">
    <property type="component" value="Unassembled WGS sequence"/>
</dbReference>
<keyword evidence="5" id="KW-1185">Reference proteome</keyword>
<organism evidence="4 5">
    <name type="scientific">Rarobacter incanus</name>
    <dbReference type="NCBI Taxonomy" id="153494"/>
    <lineage>
        <taxon>Bacteria</taxon>
        <taxon>Bacillati</taxon>
        <taxon>Actinomycetota</taxon>
        <taxon>Actinomycetes</taxon>
        <taxon>Micrococcales</taxon>
        <taxon>Rarobacteraceae</taxon>
        <taxon>Rarobacter</taxon>
    </lineage>
</organism>